<feature type="compositionally biased region" description="Basic and acidic residues" evidence="5">
    <location>
        <begin position="99"/>
        <end position="213"/>
    </location>
</feature>
<dbReference type="GO" id="GO:0006281">
    <property type="term" value="P:DNA repair"/>
    <property type="evidence" value="ECO:0007669"/>
    <property type="project" value="UniProtKB-KW"/>
</dbReference>
<dbReference type="EMBL" id="JASBNA010000100">
    <property type="protein sequence ID" value="KAK7676916.1"/>
    <property type="molecule type" value="Genomic_DNA"/>
</dbReference>
<evidence type="ECO:0000256" key="3">
    <source>
        <dbReference type="ARBA" id="ARBA00023204"/>
    </source>
</evidence>
<evidence type="ECO:0000256" key="5">
    <source>
        <dbReference type="SAM" id="MobiDB-lite"/>
    </source>
</evidence>
<evidence type="ECO:0000256" key="1">
    <source>
        <dbReference type="ARBA" id="ARBA00004123"/>
    </source>
</evidence>
<dbReference type="PANTHER" id="PTHR15272">
    <property type="entry name" value="CHROMATIN ASSEMBLY FACTOR 1 SUBUNIT A CAF-1 SUBUNIT A"/>
    <property type="match status" value="1"/>
</dbReference>
<feature type="compositionally biased region" description="Polar residues" evidence="5">
    <location>
        <begin position="1"/>
        <end position="21"/>
    </location>
</feature>
<feature type="compositionally biased region" description="Low complexity" evidence="5">
    <location>
        <begin position="67"/>
        <end position="80"/>
    </location>
</feature>
<feature type="region of interest" description="Disordered" evidence="5">
    <location>
        <begin position="1"/>
        <end position="240"/>
    </location>
</feature>
<protein>
    <submittedName>
        <fullName evidence="8">Uncharacterized protein</fullName>
    </submittedName>
</protein>
<dbReference type="GO" id="GO:0033186">
    <property type="term" value="C:CAF-1 complex"/>
    <property type="evidence" value="ECO:0007669"/>
    <property type="project" value="TreeGrafter"/>
</dbReference>
<gene>
    <name evidence="8" type="ORF">QCA50_020106</name>
</gene>
<dbReference type="PANTHER" id="PTHR15272:SF0">
    <property type="entry name" value="CHROMATIN ASSEMBLY FACTOR 1 SUBUNIT A"/>
    <property type="match status" value="1"/>
</dbReference>
<reference evidence="8 9" key="1">
    <citation type="submission" date="2022-09" db="EMBL/GenBank/DDBJ databases">
        <authorList>
            <person name="Palmer J.M."/>
        </authorList>
    </citation>
    <scope>NUCLEOTIDE SEQUENCE [LARGE SCALE GENOMIC DNA]</scope>
    <source>
        <strain evidence="8 9">DSM 7382</strain>
    </source>
</reference>
<organism evidence="8 9">
    <name type="scientific">Cerrena zonata</name>
    <dbReference type="NCBI Taxonomy" id="2478898"/>
    <lineage>
        <taxon>Eukaryota</taxon>
        <taxon>Fungi</taxon>
        <taxon>Dikarya</taxon>
        <taxon>Basidiomycota</taxon>
        <taxon>Agaricomycotina</taxon>
        <taxon>Agaricomycetes</taxon>
        <taxon>Polyporales</taxon>
        <taxon>Cerrenaceae</taxon>
        <taxon>Cerrena</taxon>
    </lineage>
</organism>
<comment type="caution">
    <text evidence="8">The sequence shown here is derived from an EMBL/GenBank/DDBJ whole genome shotgun (WGS) entry which is preliminary data.</text>
</comment>
<evidence type="ECO:0000256" key="2">
    <source>
        <dbReference type="ARBA" id="ARBA00022763"/>
    </source>
</evidence>
<dbReference type="InterPro" id="IPR048800">
    <property type="entry name" value="Cac1-like_C"/>
</dbReference>
<keyword evidence="9" id="KW-1185">Reference proteome</keyword>
<name>A0AAW0F9P0_9APHY</name>
<keyword evidence="3" id="KW-0234">DNA repair</keyword>
<accession>A0AAW0F9P0</accession>
<feature type="domain" description="Chromatin assembly factor 1 subunit Cac1-like C-terminal" evidence="7">
    <location>
        <begin position="527"/>
        <end position="578"/>
    </location>
</feature>
<dbReference type="Proteomes" id="UP001385951">
    <property type="component" value="Unassembled WGS sequence"/>
</dbReference>
<dbReference type="Pfam" id="PF12253">
    <property type="entry name" value="CAF1A_dimeriz"/>
    <property type="match status" value="1"/>
</dbReference>
<sequence length="591" mass="68537">MSQEATLTEKTGLTSPTSTPMKEQEEIIEVLLTESTPAKRKRTVESYNENALEKKNLSESISKKLKVVSSDVSTVTPSPDSRNDSADGASLEKQLTQKQLEKKLEKEERQRQKQEREKLKEEERQRKEEERQRKEEERQKKLAEKEAEKELKRKKLEEEKYERELKREEERKRKEERENQRLEKKRKLDEEKLRREDERKKIEEAKEAKERSQKKISSFFQVRKPSSPQTDKQAKDITNSSKLDKTAYEKVFLPFFKKQNVALPSSSQLNNDQLDVSKKEIDSLIESIKSKSVFNDQSSLKGFFSNNTESPNAQVKSIISPEEVAVSLNDGNIDDSQLEEMLRSISTVKYIQFYENQKPYIGTWCSKKHLIDFPTLNPFDTSKSGLDYDYDSDLDEDADGEGEDIDSADDEEDEEDITMDEDGEMDDFVESNDISKRKIIGPLIAISTWNNGQEENKKLFDNMKYERLDSLIQFPIDPLFDYWKVEAITTPSNDPNDNTSTTKGTTLTPNILTPQKATIQDPKTVFELIQFIEKNNDFTIGTLVELAKKEFKSFTKAVVKHTIQDVATYNKKLSNWEVKTEVRSQLAKQFA</sequence>
<evidence type="ECO:0000313" key="9">
    <source>
        <dbReference type="Proteomes" id="UP001385951"/>
    </source>
</evidence>
<keyword evidence="4" id="KW-0539">Nucleus</keyword>
<dbReference type="AlphaFoldDB" id="A0AAW0F9P0"/>
<feature type="domain" description="Chromatin assembly factor 1 subunit A dimerization" evidence="6">
    <location>
        <begin position="349"/>
        <end position="421"/>
    </location>
</feature>
<keyword evidence="2" id="KW-0227">DNA damage</keyword>
<evidence type="ECO:0000256" key="4">
    <source>
        <dbReference type="ARBA" id="ARBA00023242"/>
    </source>
</evidence>
<evidence type="ECO:0000313" key="8">
    <source>
        <dbReference type="EMBL" id="KAK7676916.1"/>
    </source>
</evidence>
<dbReference type="GO" id="GO:0005634">
    <property type="term" value="C:nucleus"/>
    <property type="evidence" value="ECO:0007669"/>
    <property type="project" value="UniProtKB-SubCell"/>
</dbReference>
<dbReference type="InterPro" id="IPR022043">
    <property type="entry name" value="CAF1A_DD"/>
</dbReference>
<evidence type="ECO:0000259" key="6">
    <source>
        <dbReference type="Pfam" id="PF12253"/>
    </source>
</evidence>
<feature type="compositionally biased region" description="Acidic residues" evidence="5">
    <location>
        <begin position="388"/>
        <end position="418"/>
    </location>
</feature>
<evidence type="ECO:0000259" key="7">
    <source>
        <dbReference type="Pfam" id="PF21796"/>
    </source>
</evidence>
<comment type="subcellular location">
    <subcellularLocation>
        <location evidence="1">Nucleus</location>
    </subcellularLocation>
</comment>
<feature type="region of interest" description="Disordered" evidence="5">
    <location>
        <begin position="387"/>
        <end position="418"/>
    </location>
</feature>
<dbReference type="Pfam" id="PF21796">
    <property type="entry name" value="Cac1_C"/>
    <property type="match status" value="1"/>
</dbReference>
<feature type="compositionally biased region" description="Polar residues" evidence="5">
    <location>
        <begin position="215"/>
        <end position="240"/>
    </location>
</feature>
<dbReference type="GO" id="GO:0006334">
    <property type="term" value="P:nucleosome assembly"/>
    <property type="evidence" value="ECO:0007669"/>
    <property type="project" value="TreeGrafter"/>
</dbReference>
<proteinExistence type="predicted"/>